<reference evidence="2" key="1">
    <citation type="journal article" date="2015" name="Nature">
        <title>Complex archaea that bridge the gap between prokaryotes and eukaryotes.</title>
        <authorList>
            <person name="Spang A."/>
            <person name="Saw J.H."/>
            <person name="Jorgensen S.L."/>
            <person name="Zaremba-Niedzwiedzka K."/>
            <person name="Martijn J."/>
            <person name="Lind A.E."/>
            <person name="van Eijk R."/>
            <person name="Schleper C."/>
            <person name="Guy L."/>
            <person name="Ettema T.J."/>
        </authorList>
    </citation>
    <scope>NUCLEOTIDE SEQUENCE</scope>
</reference>
<evidence type="ECO:0000313" key="2">
    <source>
        <dbReference type="EMBL" id="KKM25177.1"/>
    </source>
</evidence>
<evidence type="ECO:0000256" key="1">
    <source>
        <dbReference type="SAM" id="Phobius"/>
    </source>
</evidence>
<sequence>MLMAITMATFTTMEFWMPPIGMTVGMFLLGLTVPDPPWDMLPPGTRIEVVRKVLWKERLRVGLVFAILGFVFGTISWVIIGVL</sequence>
<keyword evidence="1" id="KW-0472">Membrane</keyword>
<accession>A0A0F9ICI9</accession>
<organism evidence="2">
    <name type="scientific">marine sediment metagenome</name>
    <dbReference type="NCBI Taxonomy" id="412755"/>
    <lineage>
        <taxon>unclassified sequences</taxon>
        <taxon>metagenomes</taxon>
        <taxon>ecological metagenomes</taxon>
    </lineage>
</organism>
<gene>
    <name evidence="2" type="ORF">LCGC14_1597600</name>
</gene>
<keyword evidence="1" id="KW-1133">Transmembrane helix</keyword>
<feature type="transmembrane region" description="Helical" evidence="1">
    <location>
        <begin position="15"/>
        <end position="33"/>
    </location>
</feature>
<name>A0A0F9ICI9_9ZZZZ</name>
<dbReference type="EMBL" id="LAZR01012771">
    <property type="protein sequence ID" value="KKM25177.1"/>
    <property type="molecule type" value="Genomic_DNA"/>
</dbReference>
<keyword evidence="1" id="KW-0812">Transmembrane</keyword>
<comment type="caution">
    <text evidence="2">The sequence shown here is derived from an EMBL/GenBank/DDBJ whole genome shotgun (WGS) entry which is preliminary data.</text>
</comment>
<protein>
    <submittedName>
        <fullName evidence="2">Uncharacterized protein</fullName>
    </submittedName>
</protein>
<dbReference type="AlphaFoldDB" id="A0A0F9ICI9"/>
<proteinExistence type="predicted"/>
<feature type="transmembrane region" description="Helical" evidence="1">
    <location>
        <begin position="61"/>
        <end position="80"/>
    </location>
</feature>